<feature type="disulfide bond" evidence="12">
    <location>
        <begin position="451"/>
        <end position="460"/>
    </location>
</feature>
<feature type="disulfide bond" evidence="12">
    <location>
        <begin position="432"/>
        <end position="449"/>
    </location>
</feature>
<keyword evidence="2" id="KW-0964">Secreted</keyword>
<proteinExistence type="predicted"/>
<dbReference type="GO" id="GO:0009887">
    <property type="term" value="P:animal organ morphogenesis"/>
    <property type="evidence" value="ECO:0007669"/>
    <property type="project" value="TreeGrafter"/>
</dbReference>
<dbReference type="Gene3D" id="2.170.300.10">
    <property type="entry name" value="Tie2 ligand-binding domain superfamily"/>
    <property type="match status" value="1"/>
</dbReference>
<keyword evidence="11 12" id="KW-0424">Laminin EGF-like domain</keyword>
<evidence type="ECO:0000256" key="14">
    <source>
        <dbReference type="SAM" id="SignalP"/>
    </source>
</evidence>
<evidence type="ECO:0000313" key="18">
    <source>
        <dbReference type="RefSeq" id="XP_030634201.1"/>
    </source>
</evidence>
<dbReference type="FunFam" id="2.10.25.10:FF:000135">
    <property type="entry name" value="Laminin subunit beta 4"/>
    <property type="match status" value="1"/>
</dbReference>
<evidence type="ECO:0000256" key="6">
    <source>
        <dbReference type="ARBA" id="ARBA00022869"/>
    </source>
</evidence>
<evidence type="ECO:0000313" key="17">
    <source>
        <dbReference type="Proteomes" id="UP000504632"/>
    </source>
</evidence>
<dbReference type="PROSITE" id="PS01248">
    <property type="entry name" value="EGF_LAM_1"/>
    <property type="match status" value="1"/>
</dbReference>
<evidence type="ECO:0000256" key="4">
    <source>
        <dbReference type="ARBA" id="ARBA00022729"/>
    </source>
</evidence>
<dbReference type="RefSeq" id="XP_030634201.1">
    <property type="nucleotide sequence ID" value="XM_030778341.1"/>
</dbReference>
<dbReference type="InterPro" id="IPR002049">
    <property type="entry name" value="LE_dom"/>
</dbReference>
<keyword evidence="8 13" id="KW-0175">Coiled coil</keyword>
<dbReference type="OrthoDB" id="8545473at2759"/>
<dbReference type="GO" id="GO:0007411">
    <property type="term" value="P:axon guidance"/>
    <property type="evidence" value="ECO:0007669"/>
    <property type="project" value="TreeGrafter"/>
</dbReference>
<dbReference type="SMART" id="SM00136">
    <property type="entry name" value="LamNT"/>
    <property type="match status" value="1"/>
</dbReference>
<evidence type="ECO:0000256" key="2">
    <source>
        <dbReference type="ARBA" id="ARBA00022525"/>
    </source>
</evidence>
<dbReference type="Pfam" id="PF23219">
    <property type="entry name" value="LAMB1"/>
    <property type="match status" value="1"/>
</dbReference>
<dbReference type="PANTHER" id="PTHR10574">
    <property type="entry name" value="NETRIN/LAMININ-RELATED"/>
    <property type="match status" value="1"/>
</dbReference>
<feature type="signal peptide" evidence="14">
    <location>
        <begin position="1"/>
        <end position="18"/>
    </location>
</feature>
<evidence type="ECO:0000256" key="3">
    <source>
        <dbReference type="ARBA" id="ARBA00022530"/>
    </source>
</evidence>
<feature type="domain" description="Laminin EGF-like" evidence="15">
    <location>
        <begin position="315"/>
        <end position="377"/>
    </location>
</feature>
<evidence type="ECO:0000256" key="13">
    <source>
        <dbReference type="SAM" id="Coils"/>
    </source>
</evidence>
<dbReference type="PANTHER" id="PTHR10574:SF268">
    <property type="entry name" value="LAMININ SUBUNIT BETA-3"/>
    <property type="match status" value="1"/>
</dbReference>
<dbReference type="CDD" id="cd00055">
    <property type="entry name" value="EGF_Lam"/>
    <property type="match status" value="6"/>
</dbReference>
<dbReference type="CTD" id="3914"/>
<dbReference type="GO" id="GO:0016477">
    <property type="term" value="P:cell migration"/>
    <property type="evidence" value="ECO:0007669"/>
    <property type="project" value="TreeGrafter"/>
</dbReference>
<name>A0A6J2VSL2_CHACN</name>
<feature type="domain" description="Laminin EGF-like" evidence="15">
    <location>
        <begin position="430"/>
        <end position="483"/>
    </location>
</feature>
<dbReference type="InterPro" id="IPR050440">
    <property type="entry name" value="Laminin/Netrin_ECM"/>
</dbReference>
<dbReference type="InterPro" id="IPR056863">
    <property type="entry name" value="LMN_ATRN_NET-like_EGF"/>
</dbReference>
<evidence type="ECO:0000256" key="1">
    <source>
        <dbReference type="ARBA" id="ARBA00004302"/>
    </source>
</evidence>
<dbReference type="AlphaFoldDB" id="A0A6J2VSL2"/>
<organism evidence="17 18">
    <name type="scientific">Chanos chanos</name>
    <name type="common">Milkfish</name>
    <name type="synonym">Mugil chanos</name>
    <dbReference type="NCBI Taxonomy" id="29144"/>
    <lineage>
        <taxon>Eukaryota</taxon>
        <taxon>Metazoa</taxon>
        <taxon>Chordata</taxon>
        <taxon>Craniata</taxon>
        <taxon>Vertebrata</taxon>
        <taxon>Euteleostomi</taxon>
        <taxon>Actinopterygii</taxon>
        <taxon>Neopterygii</taxon>
        <taxon>Teleostei</taxon>
        <taxon>Ostariophysi</taxon>
        <taxon>Gonorynchiformes</taxon>
        <taxon>Chanidae</taxon>
        <taxon>Chanos</taxon>
    </lineage>
</organism>
<dbReference type="Gene3D" id="2.10.25.10">
    <property type="entry name" value="Laminin"/>
    <property type="match status" value="4"/>
</dbReference>
<feature type="domain" description="Laminin N-terminal" evidence="16">
    <location>
        <begin position="23"/>
        <end position="250"/>
    </location>
</feature>
<feature type="coiled-coil region" evidence="13">
    <location>
        <begin position="1122"/>
        <end position="1149"/>
    </location>
</feature>
<evidence type="ECO:0000256" key="9">
    <source>
        <dbReference type="ARBA" id="ARBA00023157"/>
    </source>
</evidence>
<keyword evidence="6" id="KW-0084">Basement membrane</keyword>
<keyword evidence="9 12" id="KW-1015">Disulfide bond</keyword>
<feature type="coiled-coil region" evidence="13">
    <location>
        <begin position="821"/>
        <end position="876"/>
    </location>
</feature>
<evidence type="ECO:0000256" key="12">
    <source>
        <dbReference type="PROSITE-ProRule" id="PRU00460"/>
    </source>
</evidence>
<dbReference type="FunFam" id="2.10.25.10:FF:000728">
    <property type="entry name" value="Laminin subunit gamma 1"/>
    <property type="match status" value="1"/>
</dbReference>
<evidence type="ECO:0000259" key="15">
    <source>
        <dbReference type="PROSITE" id="PS50027"/>
    </source>
</evidence>
<dbReference type="GO" id="GO:0034446">
    <property type="term" value="P:substrate adhesion-dependent cell spreading"/>
    <property type="evidence" value="ECO:0007669"/>
    <property type="project" value="TreeGrafter"/>
</dbReference>
<feature type="disulfide bond" evidence="12">
    <location>
        <begin position="527"/>
        <end position="539"/>
    </location>
</feature>
<keyword evidence="4 14" id="KW-0732">Signal</keyword>
<dbReference type="InterPro" id="IPR056558">
    <property type="entry name" value="LAMB1-4_helical"/>
</dbReference>
<evidence type="ECO:0000256" key="5">
    <source>
        <dbReference type="ARBA" id="ARBA00022737"/>
    </source>
</evidence>
<feature type="disulfide bond" evidence="12">
    <location>
        <begin position="430"/>
        <end position="442"/>
    </location>
</feature>
<dbReference type="PRINTS" id="PR00011">
    <property type="entry name" value="EGFLAMININ"/>
</dbReference>
<dbReference type="PROSITE" id="PS50027">
    <property type="entry name" value="EGF_LAM_2"/>
    <property type="match status" value="5"/>
</dbReference>
<dbReference type="GeneID" id="115815385"/>
<feature type="disulfide bond" evidence="12">
    <location>
        <begin position="280"/>
        <end position="289"/>
    </location>
</feature>
<evidence type="ECO:0000256" key="7">
    <source>
        <dbReference type="ARBA" id="ARBA00022889"/>
    </source>
</evidence>
<dbReference type="Pfam" id="PF00055">
    <property type="entry name" value="Laminin_N"/>
    <property type="match status" value="1"/>
</dbReference>
<dbReference type="GO" id="GO:0009888">
    <property type="term" value="P:tissue development"/>
    <property type="evidence" value="ECO:0007669"/>
    <property type="project" value="TreeGrafter"/>
</dbReference>
<feature type="disulfide bond" evidence="12">
    <location>
        <begin position="400"/>
        <end position="409"/>
    </location>
</feature>
<feature type="chain" id="PRO_5026934440" evidence="14">
    <location>
        <begin position="19"/>
        <end position="1162"/>
    </location>
</feature>
<dbReference type="FunFam" id="2.10.25.10:FF:000084">
    <property type="entry name" value="Laminin subunit alpha 3"/>
    <property type="match status" value="1"/>
</dbReference>
<dbReference type="Pfam" id="PF24973">
    <property type="entry name" value="EGF_LMN_ATRN"/>
    <property type="match status" value="1"/>
</dbReference>
<comment type="subcellular location">
    <subcellularLocation>
        <location evidence="1">Secreted</location>
        <location evidence="1">Extracellular space</location>
        <location evidence="1">Extracellular matrix</location>
        <location evidence="1">Basement membrane</location>
    </subcellularLocation>
</comment>
<evidence type="ECO:0000259" key="16">
    <source>
        <dbReference type="PROSITE" id="PS51117"/>
    </source>
</evidence>
<reference evidence="18" key="1">
    <citation type="submission" date="2025-08" db="UniProtKB">
        <authorList>
            <consortium name="RefSeq"/>
        </authorList>
    </citation>
    <scope>IDENTIFICATION</scope>
</reference>
<feature type="disulfide bond" evidence="12">
    <location>
        <begin position="548"/>
        <end position="557"/>
    </location>
</feature>
<dbReference type="Gene3D" id="2.60.120.260">
    <property type="entry name" value="Galactose-binding domain-like"/>
    <property type="match status" value="1"/>
</dbReference>
<dbReference type="PROSITE" id="PS51117">
    <property type="entry name" value="LAMININ_NTER"/>
    <property type="match status" value="1"/>
</dbReference>
<dbReference type="SUPFAM" id="SSF57196">
    <property type="entry name" value="EGF/Laminin"/>
    <property type="match status" value="5"/>
</dbReference>
<dbReference type="InterPro" id="IPR008211">
    <property type="entry name" value="Laminin_N"/>
</dbReference>
<evidence type="ECO:0000256" key="8">
    <source>
        <dbReference type="ARBA" id="ARBA00023054"/>
    </source>
</evidence>
<dbReference type="Proteomes" id="UP000504632">
    <property type="component" value="Chromosome 6"/>
</dbReference>
<dbReference type="FunFam" id="2.60.120.260:FF:000073">
    <property type="entry name" value="Laminin subunit beta 3"/>
    <property type="match status" value="1"/>
</dbReference>
<feature type="domain" description="Laminin EGF-like" evidence="15">
    <location>
        <begin position="378"/>
        <end position="429"/>
    </location>
</feature>
<dbReference type="FunFam" id="2.170.300.10:FF:000001">
    <property type="entry name" value="Laminin subunit beta-1"/>
    <property type="match status" value="1"/>
</dbReference>
<keyword evidence="10" id="KW-0325">Glycoprotein</keyword>
<sequence length="1162" mass="126697">MKVLIFLQIAALAAHSLGQQDCSRGACYPPAQDLLLGRGQHLTATSTCGLTGTEVFCTPFGQWKMKCCPCDSRNPLSRNAHTIQNVLSSAGPERWWQSRKDANPVTLELDLQTMYQLDTLMLSFKGPRPGALVIEKTSDFGKTWRPALYMATDCRSTFPHVSASKPSKMNETYCYTLPPLPGNPYVDQRIHFHPLQQLSNIPIPDSQKIEGVTGITGLRVKLVELGQVPRMPGRTPSRFYALREMKVMGSCFCHGHASRCMPGTTSNQIPNTEVFAVCECQHNTVGPNCDRCADLYNDLPWRPAEAGNPHTCKRCECNNHAQKCRFDREVFEASGRRSGGVCEGCMHHTTGPKCDRCAPNYYPNPRSNMQRPDACLPCQCNAAGAENGGQCDQTTGTCRCKANVEGPNCDRCKSGYYGLSASNPLGCSRCYCNAQGSLSSSCDPVTGQCRCRPHVQGLACDRCAAGYWNPTSPYGCELCNCDPTNSLSNICDQFTGQCQCRSGFGGRTCGGCPDNTYGDPFTGCRSCNCDSAGTVSGGCDKRTGACRCRLGVTGARCDTCSRGHCGGFPDCQVCPSCFFTLDQQLQDLMLKLESLSSPLGPNPDPTGENLGPQIRHLENILSQINKSLPLPLRSHNLYSDVSGDLNKLRDQIEKLNDELSSPMRPQDFEERLMRILALFAQLSVEYNTNKDVFRNATTTDNKGAFSTIENAYKESTKALKEADASGKTVEKSAGIRQDALDTLNQVQPANTRDLEKLNEDMASRPNLTPTAQKVCGSTRKTPCTPQQCDGDLCPPDGVPPCTPGEPCVGALPKGTKAVEDTEKVRVKLQELNDKIAEATAQIQESQESANRARTSTDDLANQIKQARDDLDEDLKDTKDFVKKLKDFLSDTSSDPAHIQAVAEGILNAKLPLSLAALKRKLKEIQELASNLPDSSKVLEETGPQLDKARELLEEAKKARDAALGVQQDVEGLLTALDEQEDIFSDMNDNVTKSLDILDDVKQNIEKIEDQLGPALKTLGEVTGVVEELRPQLDNLKDLAETTDRLAEKAGNTAADAEGGATRAAEDLVNLEEQLEKLKKAAENNEQTGAAGEQLQKLQEEAGSLLEDTAGIMKALTDKEAYLLQATEDLEQKTNKLTGLEEKLKALLANIRRRATELSICQG</sequence>
<accession>A0A6J2VSL2</accession>
<keyword evidence="17" id="KW-1185">Reference proteome</keyword>
<feature type="coiled-coil region" evidence="13">
    <location>
        <begin position="945"/>
        <end position="1010"/>
    </location>
</feature>
<keyword evidence="3" id="KW-0272">Extracellular matrix</keyword>
<comment type="caution">
    <text evidence="12">Lacks conserved residue(s) required for the propagation of feature annotation.</text>
</comment>
<dbReference type="GO" id="GO:0043256">
    <property type="term" value="C:laminin complex"/>
    <property type="evidence" value="ECO:0007669"/>
    <property type="project" value="TreeGrafter"/>
</dbReference>
<keyword evidence="7" id="KW-0130">Cell adhesion</keyword>
<evidence type="ECO:0000256" key="10">
    <source>
        <dbReference type="ARBA" id="ARBA00023180"/>
    </source>
</evidence>
<feature type="disulfide bond" evidence="12">
    <location>
        <begin position="529"/>
        <end position="546"/>
    </location>
</feature>
<keyword evidence="5" id="KW-0677">Repeat</keyword>
<dbReference type="InParanoid" id="A0A6J2VSL2"/>
<feature type="domain" description="Laminin EGF-like" evidence="15">
    <location>
        <begin position="251"/>
        <end position="314"/>
    </location>
</feature>
<gene>
    <name evidence="18" type="primary">lamb3</name>
</gene>
<dbReference type="SUPFAM" id="SSF58104">
    <property type="entry name" value="Methyl-accepting chemotaxis protein (MCP) signaling domain"/>
    <property type="match status" value="1"/>
</dbReference>
<dbReference type="Pfam" id="PF00053">
    <property type="entry name" value="EGF_laminin"/>
    <property type="match status" value="5"/>
</dbReference>
<evidence type="ECO:0000256" key="11">
    <source>
        <dbReference type="ARBA" id="ARBA00023292"/>
    </source>
</evidence>
<dbReference type="SMART" id="SM00180">
    <property type="entry name" value="EGF_Lam"/>
    <property type="match status" value="6"/>
</dbReference>
<dbReference type="GO" id="GO:0070831">
    <property type="term" value="P:basement membrane assembly"/>
    <property type="evidence" value="ECO:0007669"/>
    <property type="project" value="TreeGrafter"/>
</dbReference>
<protein>
    <submittedName>
        <fullName evidence="18">Laminin subunit beta-3</fullName>
    </submittedName>
</protein>
<feature type="coiled-coil region" evidence="13">
    <location>
        <begin position="1053"/>
        <end position="1090"/>
    </location>
</feature>
<feature type="domain" description="Laminin EGF-like" evidence="15">
    <location>
        <begin position="527"/>
        <end position="573"/>
    </location>
</feature>
<feature type="disulfide bond" evidence="12">
    <location>
        <begin position="345"/>
        <end position="354"/>
    </location>
</feature>